<reference evidence="3 4" key="1">
    <citation type="journal article" date="2017" name="Nat. Commun.">
        <title>Genome assembly with in vitro proximity ligation data and whole-genome triplication in lettuce.</title>
        <authorList>
            <person name="Reyes-Chin-Wo S."/>
            <person name="Wang Z."/>
            <person name="Yang X."/>
            <person name="Kozik A."/>
            <person name="Arikit S."/>
            <person name="Song C."/>
            <person name="Xia L."/>
            <person name="Froenicke L."/>
            <person name="Lavelle D.O."/>
            <person name="Truco M.J."/>
            <person name="Xia R."/>
            <person name="Zhu S."/>
            <person name="Xu C."/>
            <person name="Xu H."/>
            <person name="Xu X."/>
            <person name="Cox K."/>
            <person name="Korf I."/>
            <person name="Meyers B.C."/>
            <person name="Michelmore R.W."/>
        </authorList>
    </citation>
    <scope>NUCLEOTIDE SEQUENCE [LARGE SCALE GENOMIC DNA]</scope>
    <source>
        <strain evidence="4">cv. Salinas</strain>
        <tissue evidence="3">Seedlings</tissue>
    </source>
</reference>
<name>A0A9R1V090_LACSA</name>
<keyword evidence="4" id="KW-1185">Reference proteome</keyword>
<evidence type="ECO:0000313" key="3">
    <source>
        <dbReference type="EMBL" id="KAJ0196005.1"/>
    </source>
</evidence>
<evidence type="ECO:0000313" key="4">
    <source>
        <dbReference type="Proteomes" id="UP000235145"/>
    </source>
</evidence>
<keyword evidence="1" id="KW-0489">Methyltransferase</keyword>
<evidence type="ECO:0000256" key="2">
    <source>
        <dbReference type="ARBA" id="ARBA00022679"/>
    </source>
</evidence>
<dbReference type="PANTHER" id="PTHR43542">
    <property type="entry name" value="METHYLTRANSFERASE"/>
    <property type="match status" value="1"/>
</dbReference>
<dbReference type="Proteomes" id="UP000235145">
    <property type="component" value="Unassembled WGS sequence"/>
</dbReference>
<dbReference type="PANTHER" id="PTHR43542:SF1">
    <property type="entry name" value="METHYLTRANSFERASE"/>
    <property type="match status" value="1"/>
</dbReference>
<evidence type="ECO:0000256" key="1">
    <source>
        <dbReference type="ARBA" id="ARBA00022603"/>
    </source>
</evidence>
<organism evidence="3 4">
    <name type="scientific">Lactuca sativa</name>
    <name type="common">Garden lettuce</name>
    <dbReference type="NCBI Taxonomy" id="4236"/>
    <lineage>
        <taxon>Eukaryota</taxon>
        <taxon>Viridiplantae</taxon>
        <taxon>Streptophyta</taxon>
        <taxon>Embryophyta</taxon>
        <taxon>Tracheophyta</taxon>
        <taxon>Spermatophyta</taxon>
        <taxon>Magnoliopsida</taxon>
        <taxon>eudicotyledons</taxon>
        <taxon>Gunneridae</taxon>
        <taxon>Pentapetalae</taxon>
        <taxon>asterids</taxon>
        <taxon>campanulids</taxon>
        <taxon>Asterales</taxon>
        <taxon>Asteraceae</taxon>
        <taxon>Cichorioideae</taxon>
        <taxon>Cichorieae</taxon>
        <taxon>Lactucinae</taxon>
        <taxon>Lactuca</taxon>
    </lineage>
</organism>
<dbReference type="GO" id="GO:0031167">
    <property type="term" value="P:rRNA methylation"/>
    <property type="evidence" value="ECO:0007669"/>
    <property type="project" value="InterPro"/>
</dbReference>
<proteinExistence type="predicted"/>
<comment type="caution">
    <text evidence="3">The sequence shown here is derived from an EMBL/GenBank/DDBJ whole genome shotgun (WGS) entry which is preliminary data.</text>
</comment>
<dbReference type="AlphaFoldDB" id="A0A9R1V090"/>
<accession>A0A9R1V090</accession>
<dbReference type="InterPro" id="IPR004398">
    <property type="entry name" value="RNA_MeTrfase_RsmD"/>
</dbReference>
<protein>
    <submittedName>
        <fullName evidence="3">Uncharacterized protein</fullName>
    </submittedName>
</protein>
<gene>
    <name evidence="3" type="ORF">LSAT_V11C700356070</name>
</gene>
<dbReference type="EMBL" id="NBSK02000007">
    <property type="protein sequence ID" value="KAJ0196005.1"/>
    <property type="molecule type" value="Genomic_DNA"/>
</dbReference>
<keyword evidence="2" id="KW-0808">Transferase</keyword>
<dbReference type="GO" id="GO:0008168">
    <property type="term" value="F:methyltransferase activity"/>
    <property type="evidence" value="ECO:0007669"/>
    <property type="project" value="UniProtKB-KW"/>
</dbReference>
<sequence>MDHKGHYQDYNIINYRNNNNEETIMTKEHGCPPNDGSSQRCSFLYFAEKNWFLEAAGGCPTSLRHGRWLDLTTLFQTFFQVHFVEMDPWVVSDILRPNLEWTGFLDNSYTHSSCGDFLLAH</sequence>